<dbReference type="WBParaSite" id="PDA_v2.g5375.t1">
    <property type="protein sequence ID" value="PDA_v2.g5375.t1"/>
    <property type="gene ID" value="PDA_v2.g5375"/>
</dbReference>
<organism evidence="1 2">
    <name type="scientific">Panagrolaimus davidi</name>
    <dbReference type="NCBI Taxonomy" id="227884"/>
    <lineage>
        <taxon>Eukaryota</taxon>
        <taxon>Metazoa</taxon>
        <taxon>Ecdysozoa</taxon>
        <taxon>Nematoda</taxon>
        <taxon>Chromadorea</taxon>
        <taxon>Rhabditida</taxon>
        <taxon>Tylenchina</taxon>
        <taxon>Panagrolaimomorpha</taxon>
        <taxon>Panagrolaimoidea</taxon>
        <taxon>Panagrolaimidae</taxon>
        <taxon>Panagrolaimus</taxon>
    </lineage>
</organism>
<name>A0A914R1U6_9BILA</name>
<dbReference type="Proteomes" id="UP000887578">
    <property type="component" value="Unplaced"/>
</dbReference>
<dbReference type="AlphaFoldDB" id="A0A914R1U6"/>
<accession>A0A914R1U6</accession>
<evidence type="ECO:0000313" key="1">
    <source>
        <dbReference type="Proteomes" id="UP000887578"/>
    </source>
</evidence>
<keyword evidence="1" id="KW-1185">Reference proteome</keyword>
<reference evidence="2" key="1">
    <citation type="submission" date="2022-11" db="UniProtKB">
        <authorList>
            <consortium name="WormBaseParasite"/>
        </authorList>
    </citation>
    <scope>IDENTIFICATION</scope>
</reference>
<evidence type="ECO:0000313" key="2">
    <source>
        <dbReference type="WBParaSite" id="PDA_v2.g5375.t1"/>
    </source>
</evidence>
<protein>
    <submittedName>
        <fullName evidence="2">Uncharacterized protein</fullName>
    </submittedName>
</protein>
<proteinExistence type="predicted"/>
<sequence length="106" mass="12664">MITTNEKQSQDEPICEIAFDQKFIRKMTKKGFEKKLDKIVNGVFKRVPKVQYQQFKSVDRFMVDGRREEKSGKHYFFVNCRAIDNVLKEAEEQKLRKGFNALRVRE</sequence>